<reference evidence="2" key="1">
    <citation type="submission" date="2023-08" db="EMBL/GenBank/DDBJ databases">
        <title>Emergence of clinically-relevant ST2 carbapenem-resistant Acinetobacter baumannii strains in hospital sewages in Zhejiang, East of China.</title>
        <authorList>
            <person name="Kaichao C."/>
            <person name="Zhang R."/>
        </authorList>
    </citation>
    <scope>NUCLEOTIDE SEQUENCE</scope>
    <source>
        <strain evidence="2">M-RB-37</strain>
    </source>
</reference>
<dbReference type="RefSeq" id="WP_308982141.1">
    <property type="nucleotide sequence ID" value="NZ_JAVIDL010000052.1"/>
</dbReference>
<dbReference type="Proteomes" id="UP001243844">
    <property type="component" value="Unassembled WGS sequence"/>
</dbReference>
<dbReference type="AlphaFoldDB" id="A0AAW8JC30"/>
<dbReference type="GO" id="GO:0004519">
    <property type="term" value="F:endonuclease activity"/>
    <property type="evidence" value="ECO:0007669"/>
    <property type="project" value="UniProtKB-KW"/>
</dbReference>
<proteinExistence type="predicted"/>
<protein>
    <submittedName>
        <fullName evidence="2">HNH endonuclease</fullName>
    </submittedName>
</protein>
<feature type="domain" description="HNH nuclease" evidence="1">
    <location>
        <begin position="2"/>
        <end position="40"/>
    </location>
</feature>
<evidence type="ECO:0000313" key="2">
    <source>
        <dbReference type="EMBL" id="MDQ8937153.1"/>
    </source>
</evidence>
<evidence type="ECO:0000259" key="1">
    <source>
        <dbReference type="Pfam" id="PF13391"/>
    </source>
</evidence>
<dbReference type="InterPro" id="IPR003615">
    <property type="entry name" value="HNH_nuc"/>
</dbReference>
<gene>
    <name evidence="2" type="ORF">RFH47_15645</name>
</gene>
<evidence type="ECO:0000313" key="3">
    <source>
        <dbReference type="Proteomes" id="UP001243844"/>
    </source>
</evidence>
<organism evidence="2 3">
    <name type="scientific">Acinetobacter rudis</name>
    <dbReference type="NCBI Taxonomy" id="632955"/>
    <lineage>
        <taxon>Bacteria</taxon>
        <taxon>Pseudomonadati</taxon>
        <taxon>Pseudomonadota</taxon>
        <taxon>Gammaproteobacteria</taxon>
        <taxon>Moraxellales</taxon>
        <taxon>Moraxellaceae</taxon>
        <taxon>Acinetobacter</taxon>
    </lineage>
</organism>
<keyword evidence="2" id="KW-0255">Endonuclease</keyword>
<comment type="caution">
    <text evidence="2">The sequence shown here is derived from an EMBL/GenBank/DDBJ whole genome shotgun (WGS) entry which is preliminary data.</text>
</comment>
<keyword evidence="2" id="KW-0540">Nuclease</keyword>
<sequence>MASHIIPWFKNEKHRKDPANGICLSMLLDKAFDKGYLTINSDYQMVVSNQTSADQVLFECLKQYESKKIQPPKHSKSDLRFLAWHQGNVFFKGLAISCGHIPFSF</sequence>
<dbReference type="EMBL" id="JAVIDL010000052">
    <property type="protein sequence ID" value="MDQ8937153.1"/>
    <property type="molecule type" value="Genomic_DNA"/>
</dbReference>
<accession>A0AAW8JC30</accession>
<dbReference type="Pfam" id="PF13391">
    <property type="entry name" value="HNH_2"/>
    <property type="match status" value="1"/>
</dbReference>
<name>A0AAW8JC30_9GAMM</name>
<keyword evidence="2" id="KW-0378">Hydrolase</keyword>